<dbReference type="PANTHER" id="PTHR43767">
    <property type="entry name" value="LONG-CHAIN-FATTY-ACID--COA LIGASE"/>
    <property type="match status" value="1"/>
</dbReference>
<dbReference type="CDD" id="cd05936">
    <property type="entry name" value="FC-FACS_FadD_like"/>
    <property type="match status" value="1"/>
</dbReference>
<dbReference type="InterPro" id="IPR042099">
    <property type="entry name" value="ANL_N_sf"/>
</dbReference>
<comment type="caution">
    <text evidence="3">The sequence shown here is derived from an EMBL/GenBank/DDBJ whole genome shotgun (WGS) entry which is preliminary data.</text>
</comment>
<dbReference type="InterPro" id="IPR050237">
    <property type="entry name" value="ATP-dep_AMP-bd_enzyme"/>
</dbReference>
<evidence type="ECO:0000259" key="2">
    <source>
        <dbReference type="Pfam" id="PF13193"/>
    </source>
</evidence>
<dbReference type="PANTHER" id="PTHR43767:SF1">
    <property type="entry name" value="NONRIBOSOMAL PEPTIDE SYNTHASE PES1 (EUROFUNG)-RELATED"/>
    <property type="match status" value="1"/>
</dbReference>
<keyword evidence="3" id="KW-0436">Ligase</keyword>
<feature type="domain" description="AMP-dependent synthetase/ligase" evidence="1">
    <location>
        <begin position="30"/>
        <end position="392"/>
    </location>
</feature>
<organism evidence="3 4">
    <name type="scientific">Sporosarcina soli</name>
    <dbReference type="NCBI Taxonomy" id="334736"/>
    <lineage>
        <taxon>Bacteria</taxon>
        <taxon>Bacillati</taxon>
        <taxon>Bacillota</taxon>
        <taxon>Bacilli</taxon>
        <taxon>Bacillales</taxon>
        <taxon>Caryophanaceae</taxon>
        <taxon>Sporosarcina</taxon>
    </lineage>
</organism>
<dbReference type="GO" id="GO:0016874">
    <property type="term" value="F:ligase activity"/>
    <property type="evidence" value="ECO:0007669"/>
    <property type="project" value="UniProtKB-KW"/>
</dbReference>
<proteinExistence type="predicted"/>
<keyword evidence="4" id="KW-1185">Reference proteome</keyword>
<dbReference type="EMBL" id="JBHSNO010000008">
    <property type="protein sequence ID" value="MFC5590561.1"/>
    <property type="molecule type" value="Genomic_DNA"/>
</dbReference>
<reference evidence="4" key="1">
    <citation type="journal article" date="2019" name="Int. J. Syst. Evol. Microbiol.">
        <title>The Global Catalogue of Microorganisms (GCM) 10K type strain sequencing project: providing services to taxonomists for standard genome sequencing and annotation.</title>
        <authorList>
            <consortium name="The Broad Institute Genomics Platform"/>
            <consortium name="The Broad Institute Genome Sequencing Center for Infectious Disease"/>
            <person name="Wu L."/>
            <person name="Ma J."/>
        </authorList>
    </citation>
    <scope>NUCLEOTIDE SEQUENCE [LARGE SCALE GENOMIC DNA]</scope>
    <source>
        <strain evidence="4">CGMCC 4.1434</strain>
    </source>
</reference>
<gene>
    <name evidence="3" type="ORF">ACFPRA_16770</name>
</gene>
<feature type="domain" description="AMP-binding enzyme C-terminal" evidence="2">
    <location>
        <begin position="442"/>
        <end position="517"/>
    </location>
</feature>
<dbReference type="PROSITE" id="PS00455">
    <property type="entry name" value="AMP_BINDING"/>
    <property type="match status" value="1"/>
</dbReference>
<sequence>MNKPWTPFYPKNVPYETEIPLLSLYDLLKNSTERYPDQKAVIDGDQILTYSELKNASDLLASSLYRQGFRKGDRIALMLPNCIEYIISFYAIHRLGGIVVQINPMYESSELDYILRDSEAVWFIGHAKQKKKLENNGMSHQLTIILADRNREEEDSLYDWIEKGTHELPEVHIQPEKDLALLQYTGGTTGRSKGVMLTHFNITSNVYQDRLYTAEALQLRDSGEGLLGLSPLFHVFGMSRLNSAIFSAATYITIEKFEINKVVDLIRKYRPTIFPGVPTMYISLLNQPDLTADDLSCFKYCSCGSAPLPVEIINQFKRKFNIPIFEGFGMSETAPTTHRNPVSGKRKVGSIGVPYPNTDAKIVDIETGTREMPPGETGELVVKGPQIMKGYWKNPEETSVALRDGWLYTGDIATMDEEGYFFIVGRKKEMIIASGFNIYPVEVEDVLYQHPGIEEACVYGVPDSYSGESVRAAIVLKKGMHITEDEMIAWCTGKLAKYKVPRAIEFKEQLPKSTVGKILKRVLVEEEIERHKAIHEGSGDSLLLEK</sequence>
<evidence type="ECO:0000259" key="1">
    <source>
        <dbReference type="Pfam" id="PF00501"/>
    </source>
</evidence>
<dbReference type="InterPro" id="IPR020845">
    <property type="entry name" value="AMP-binding_CS"/>
</dbReference>
<name>A0ABW0TM17_9BACL</name>
<protein>
    <submittedName>
        <fullName evidence="3">Long-chain fatty acid--CoA ligase</fullName>
    </submittedName>
</protein>
<evidence type="ECO:0000313" key="3">
    <source>
        <dbReference type="EMBL" id="MFC5590561.1"/>
    </source>
</evidence>
<dbReference type="SUPFAM" id="SSF56801">
    <property type="entry name" value="Acetyl-CoA synthetase-like"/>
    <property type="match status" value="1"/>
</dbReference>
<dbReference type="RefSeq" id="WP_381437223.1">
    <property type="nucleotide sequence ID" value="NZ_JBHSNO010000008.1"/>
</dbReference>
<dbReference type="InterPro" id="IPR045851">
    <property type="entry name" value="AMP-bd_C_sf"/>
</dbReference>
<evidence type="ECO:0000313" key="4">
    <source>
        <dbReference type="Proteomes" id="UP001596109"/>
    </source>
</evidence>
<dbReference type="InterPro" id="IPR025110">
    <property type="entry name" value="AMP-bd_C"/>
</dbReference>
<dbReference type="Pfam" id="PF00501">
    <property type="entry name" value="AMP-binding"/>
    <property type="match status" value="1"/>
</dbReference>
<dbReference type="Proteomes" id="UP001596109">
    <property type="component" value="Unassembled WGS sequence"/>
</dbReference>
<dbReference type="Pfam" id="PF13193">
    <property type="entry name" value="AMP-binding_C"/>
    <property type="match status" value="1"/>
</dbReference>
<dbReference type="Gene3D" id="3.30.300.30">
    <property type="match status" value="1"/>
</dbReference>
<dbReference type="InterPro" id="IPR000873">
    <property type="entry name" value="AMP-dep_synth/lig_dom"/>
</dbReference>
<accession>A0ABW0TM17</accession>
<dbReference type="Gene3D" id="3.40.50.12780">
    <property type="entry name" value="N-terminal domain of ligase-like"/>
    <property type="match status" value="1"/>
</dbReference>